<dbReference type="Proteomes" id="UP001185331">
    <property type="component" value="Unassembled WGS sequence"/>
</dbReference>
<organism evidence="2 3">
    <name type="scientific">Deinococcus soli</name>
    <name type="common">ex Cha et al. 2016</name>
    <dbReference type="NCBI Taxonomy" id="1309411"/>
    <lineage>
        <taxon>Bacteria</taxon>
        <taxon>Thermotogati</taxon>
        <taxon>Deinococcota</taxon>
        <taxon>Deinococci</taxon>
        <taxon>Deinococcales</taxon>
        <taxon>Deinococcaceae</taxon>
        <taxon>Deinococcus</taxon>
    </lineage>
</organism>
<dbReference type="SUPFAM" id="SSF52540">
    <property type="entry name" value="P-loop containing nucleoside triphosphate hydrolases"/>
    <property type="match status" value="1"/>
</dbReference>
<comment type="caution">
    <text evidence="2">The sequence shown here is derived from an EMBL/GenBank/DDBJ whole genome shotgun (WGS) entry which is preliminary data.</text>
</comment>
<evidence type="ECO:0000256" key="1">
    <source>
        <dbReference type="SAM" id="MobiDB-lite"/>
    </source>
</evidence>
<dbReference type="RefSeq" id="WP_309853770.1">
    <property type="nucleotide sequence ID" value="NZ_JAVDQJ010000004.1"/>
</dbReference>
<evidence type="ECO:0000313" key="2">
    <source>
        <dbReference type="EMBL" id="MDR6218929.1"/>
    </source>
</evidence>
<proteinExistence type="predicted"/>
<name>A0AAE4BNB1_9DEIO</name>
<accession>A0AAE4BNB1</accession>
<dbReference type="AlphaFoldDB" id="A0AAE4BNB1"/>
<gene>
    <name evidence="2" type="ORF">J2Y00_002526</name>
</gene>
<keyword evidence="2" id="KW-0347">Helicase</keyword>
<dbReference type="EMBL" id="JAVDQK010000005">
    <property type="protein sequence ID" value="MDR6218929.1"/>
    <property type="molecule type" value="Genomic_DNA"/>
</dbReference>
<feature type="region of interest" description="Disordered" evidence="1">
    <location>
        <begin position="1"/>
        <end position="20"/>
    </location>
</feature>
<feature type="compositionally biased region" description="Basic residues" evidence="1">
    <location>
        <begin position="1"/>
        <end position="18"/>
    </location>
</feature>
<sequence>MTHPLPARRTHMKAHHKDPHALADEYARSIQKRRTLALCNTGAIADVFARVLTKKGVAAEQVSPRMGARAIHAALSRFRSGETQVIACASLLMHGFDTRAADTLLLARHHPDSDWDDLVARLCGVSKPPLLILARALNAEDITRPF</sequence>
<keyword evidence="2" id="KW-0067">ATP-binding</keyword>
<dbReference type="InterPro" id="IPR027417">
    <property type="entry name" value="P-loop_NTPase"/>
</dbReference>
<keyword evidence="2" id="KW-0378">Hydrolase</keyword>
<dbReference type="Gene3D" id="3.40.50.300">
    <property type="entry name" value="P-loop containing nucleotide triphosphate hydrolases"/>
    <property type="match status" value="1"/>
</dbReference>
<keyword evidence="2" id="KW-0547">Nucleotide-binding</keyword>
<protein>
    <submittedName>
        <fullName evidence="2">Superfamily II DNA or RNA helicase</fullName>
    </submittedName>
</protein>
<reference evidence="2" key="1">
    <citation type="submission" date="2023-07" db="EMBL/GenBank/DDBJ databases">
        <title>Sorghum-associated microbial communities from plants grown in Nebraska, USA.</title>
        <authorList>
            <person name="Schachtman D."/>
        </authorList>
    </citation>
    <scope>NUCLEOTIDE SEQUENCE</scope>
    <source>
        <strain evidence="2">BE330</strain>
    </source>
</reference>
<dbReference type="GO" id="GO:0004386">
    <property type="term" value="F:helicase activity"/>
    <property type="evidence" value="ECO:0007669"/>
    <property type="project" value="UniProtKB-KW"/>
</dbReference>
<evidence type="ECO:0000313" key="3">
    <source>
        <dbReference type="Proteomes" id="UP001185331"/>
    </source>
</evidence>